<accession>W9RAX5</accession>
<dbReference type="PROSITE" id="PS50198">
    <property type="entry name" value="PPIC_PPIASE_2"/>
    <property type="match status" value="1"/>
</dbReference>
<organism evidence="4 5">
    <name type="scientific">Morus notabilis</name>
    <dbReference type="NCBI Taxonomy" id="981085"/>
    <lineage>
        <taxon>Eukaryota</taxon>
        <taxon>Viridiplantae</taxon>
        <taxon>Streptophyta</taxon>
        <taxon>Embryophyta</taxon>
        <taxon>Tracheophyta</taxon>
        <taxon>Spermatophyta</taxon>
        <taxon>Magnoliopsida</taxon>
        <taxon>eudicotyledons</taxon>
        <taxon>Gunneridae</taxon>
        <taxon>Pentapetalae</taxon>
        <taxon>rosids</taxon>
        <taxon>fabids</taxon>
        <taxon>Rosales</taxon>
        <taxon>Moraceae</taxon>
        <taxon>Moreae</taxon>
        <taxon>Morus</taxon>
    </lineage>
</organism>
<dbReference type="Proteomes" id="UP000030645">
    <property type="component" value="Unassembled WGS sequence"/>
</dbReference>
<dbReference type="InterPro" id="IPR000297">
    <property type="entry name" value="PPIase_PpiC"/>
</dbReference>
<feature type="domain" description="Rhodanese" evidence="3">
    <location>
        <begin position="203"/>
        <end position="295"/>
    </location>
</feature>
<keyword evidence="5" id="KW-1185">Reference proteome</keyword>
<reference evidence="5" key="1">
    <citation type="submission" date="2013-01" db="EMBL/GenBank/DDBJ databases">
        <title>Draft Genome Sequence of a Mulberry Tree, Morus notabilis C.K. Schneid.</title>
        <authorList>
            <person name="He N."/>
            <person name="Zhao S."/>
        </authorList>
    </citation>
    <scope>NUCLEOTIDE SEQUENCE</scope>
</reference>
<keyword evidence="1" id="KW-0413">Isomerase</keyword>
<dbReference type="SUPFAM" id="SSF52821">
    <property type="entry name" value="Rhodanese/Cell cycle control phosphatase"/>
    <property type="match status" value="1"/>
</dbReference>
<dbReference type="AlphaFoldDB" id="W9RAX5"/>
<dbReference type="Pfam" id="PF00581">
    <property type="entry name" value="Rhodanese"/>
    <property type="match status" value="1"/>
</dbReference>
<evidence type="ECO:0000313" key="5">
    <source>
        <dbReference type="Proteomes" id="UP000030645"/>
    </source>
</evidence>
<dbReference type="PANTHER" id="PTHR43629">
    <property type="entry name" value="PEPTIDYL-PROLYL CIS-TRANS ISOMERASE"/>
    <property type="match status" value="1"/>
</dbReference>
<dbReference type="STRING" id="981085.W9RAX5"/>
<evidence type="ECO:0000313" key="4">
    <source>
        <dbReference type="EMBL" id="EXB80469.1"/>
    </source>
</evidence>
<dbReference type="Pfam" id="PF13616">
    <property type="entry name" value="Rotamase_3"/>
    <property type="match status" value="1"/>
</dbReference>
<protein>
    <submittedName>
        <fullName evidence="4">Chaperone surA</fullName>
    </submittedName>
</protein>
<name>W9RAX5_9ROSA</name>
<dbReference type="GO" id="GO:0003755">
    <property type="term" value="F:peptidyl-prolyl cis-trans isomerase activity"/>
    <property type="evidence" value="ECO:0007669"/>
    <property type="project" value="UniProtKB-KW"/>
</dbReference>
<dbReference type="EMBL" id="KE344808">
    <property type="protein sequence ID" value="EXB80469.1"/>
    <property type="molecule type" value="Genomic_DNA"/>
</dbReference>
<feature type="domain" description="PpiC" evidence="2">
    <location>
        <begin position="89"/>
        <end position="179"/>
    </location>
</feature>
<dbReference type="InterPro" id="IPR001763">
    <property type="entry name" value="Rhodanese-like_dom"/>
</dbReference>
<dbReference type="InterPro" id="IPR046357">
    <property type="entry name" value="PPIase_dom_sf"/>
</dbReference>
<proteinExistence type="predicted"/>
<dbReference type="Gene3D" id="3.40.250.10">
    <property type="entry name" value="Rhodanese-like domain"/>
    <property type="match status" value="1"/>
</dbReference>
<dbReference type="SMART" id="SM00450">
    <property type="entry name" value="RHOD"/>
    <property type="match status" value="1"/>
</dbReference>
<keyword evidence="1" id="KW-0697">Rotamase</keyword>
<dbReference type="Gene3D" id="3.10.50.40">
    <property type="match status" value="1"/>
</dbReference>
<evidence type="ECO:0000256" key="1">
    <source>
        <dbReference type="PROSITE-ProRule" id="PRU00278"/>
    </source>
</evidence>
<dbReference type="PROSITE" id="PS50206">
    <property type="entry name" value="RHODANESE_3"/>
    <property type="match status" value="1"/>
</dbReference>
<dbReference type="InterPro" id="IPR036873">
    <property type="entry name" value="Rhodanese-like_dom_sf"/>
</dbReference>
<evidence type="ECO:0000259" key="2">
    <source>
        <dbReference type="PROSITE" id="PS50198"/>
    </source>
</evidence>
<dbReference type="InterPro" id="IPR052204">
    <property type="entry name" value="PpiC/parvulin_rotamase"/>
</dbReference>
<dbReference type="PANTHER" id="PTHR43629:SF2">
    <property type="entry name" value="RHODANESE-LIKE_PPIC DOMAIN-CONTAINING PROTEIN 12, CHLOROPLASTIC"/>
    <property type="match status" value="1"/>
</dbReference>
<dbReference type="SUPFAM" id="SSF54534">
    <property type="entry name" value="FKBP-like"/>
    <property type="match status" value="1"/>
</dbReference>
<dbReference type="eggNOG" id="KOG2017">
    <property type="taxonomic scope" value="Eukaryota"/>
</dbReference>
<sequence>MLRASHLPPLATPAISVLRFSLISSTNHFFPPSNLHKISPYSSPSLTFLPKTLEPSLPRPFPFGFKRLIPMASPNASASFSAESGSGGGREILVQHLLVKEDDVKLLLDLQQRISGGEDLSDLAVEYSLCPSKEEGGMLGWVRKGQMVPEFEEAAFSAPLNKVVRCKTKFGWHLLQVLSEREESLLKDIQPEELHARIQDPSFIDEAQLIDVREPDEVAQASLPGFEVLPLRQFGTWGPEISTKFDPQKDTYVLCHHGMRSLQVAKWLQTQGFRKVYNVAGGIHAYALKADQTIPTTGSAGSYTTFIAECLALREDPLFARSCGLTINIAELDALRVVQAISKGFSLAEEGGFVEEIIRLPLSVPNWKCSHVSRVAHMLASYVYHS</sequence>
<gene>
    <name evidence="4" type="ORF">L484_004376</name>
</gene>
<evidence type="ECO:0000259" key="3">
    <source>
        <dbReference type="PROSITE" id="PS50206"/>
    </source>
</evidence>